<proteinExistence type="predicted"/>
<keyword evidence="2" id="KW-1185">Reference proteome</keyword>
<name>A0ABW4S733_9RHOB</name>
<dbReference type="Proteomes" id="UP001597353">
    <property type="component" value="Unassembled WGS sequence"/>
</dbReference>
<gene>
    <name evidence="1" type="ORF">ACFSGJ_13765</name>
</gene>
<dbReference type="RefSeq" id="WP_390262894.1">
    <property type="nucleotide sequence ID" value="NZ_JBHUGH010000010.1"/>
</dbReference>
<dbReference type="EMBL" id="JBHUGH010000010">
    <property type="protein sequence ID" value="MFD1913280.1"/>
    <property type="molecule type" value="Genomic_DNA"/>
</dbReference>
<sequence>MTLLAVRRILGDFRRPADERRPRALQSVRGSVQVKGKKGTRVSRQGCDALIRV</sequence>
<reference evidence="2" key="1">
    <citation type="journal article" date="2019" name="Int. J. Syst. Evol. Microbiol.">
        <title>The Global Catalogue of Microorganisms (GCM) 10K type strain sequencing project: providing services to taxonomists for standard genome sequencing and annotation.</title>
        <authorList>
            <consortium name="The Broad Institute Genomics Platform"/>
            <consortium name="The Broad Institute Genome Sequencing Center for Infectious Disease"/>
            <person name="Wu L."/>
            <person name="Ma J."/>
        </authorList>
    </citation>
    <scope>NUCLEOTIDE SEQUENCE [LARGE SCALE GENOMIC DNA]</scope>
    <source>
        <strain evidence="2">CGMCC 4.7242</strain>
    </source>
</reference>
<accession>A0ABW4S733</accession>
<protein>
    <submittedName>
        <fullName evidence="1">Uncharacterized protein</fullName>
    </submittedName>
</protein>
<organism evidence="1 2">
    <name type="scientific">Halodurantibacterium flavum</name>
    <dbReference type="NCBI Taxonomy" id="1382802"/>
    <lineage>
        <taxon>Bacteria</taxon>
        <taxon>Pseudomonadati</taxon>
        <taxon>Pseudomonadota</taxon>
        <taxon>Alphaproteobacteria</taxon>
        <taxon>Rhodobacterales</taxon>
        <taxon>Paracoccaceae</taxon>
        <taxon>Halodurantibacterium</taxon>
    </lineage>
</organism>
<evidence type="ECO:0000313" key="1">
    <source>
        <dbReference type="EMBL" id="MFD1913280.1"/>
    </source>
</evidence>
<evidence type="ECO:0000313" key="2">
    <source>
        <dbReference type="Proteomes" id="UP001597353"/>
    </source>
</evidence>
<comment type="caution">
    <text evidence="1">The sequence shown here is derived from an EMBL/GenBank/DDBJ whole genome shotgun (WGS) entry which is preliminary data.</text>
</comment>